<dbReference type="AlphaFoldDB" id="T1AYN8"/>
<keyword evidence="2 5" id="KW-0689">Ribosomal protein</keyword>
<dbReference type="GO" id="GO:0003735">
    <property type="term" value="F:structural constituent of ribosome"/>
    <property type="evidence" value="ECO:0007669"/>
    <property type="project" value="InterPro"/>
</dbReference>
<feature type="compositionally biased region" description="Basic and acidic residues" evidence="4">
    <location>
        <begin position="212"/>
        <end position="235"/>
    </location>
</feature>
<dbReference type="Pfam" id="PF00237">
    <property type="entry name" value="Ribosomal_L22"/>
    <property type="match status" value="1"/>
</dbReference>
<comment type="similarity">
    <text evidence="1">Belongs to the universal ribosomal protein uL22 family.</text>
</comment>
<gene>
    <name evidence="5" type="ORF">B2A_08530</name>
</gene>
<proteinExistence type="inferred from homology"/>
<evidence type="ECO:0000256" key="2">
    <source>
        <dbReference type="ARBA" id="ARBA00022980"/>
    </source>
</evidence>
<feature type="region of interest" description="Disordered" evidence="4">
    <location>
        <begin position="180"/>
        <end position="235"/>
    </location>
</feature>
<dbReference type="Gene3D" id="3.90.470.10">
    <property type="entry name" value="Ribosomal protein L22/L17"/>
    <property type="match status" value="1"/>
</dbReference>
<evidence type="ECO:0000256" key="4">
    <source>
        <dbReference type="SAM" id="MobiDB-lite"/>
    </source>
</evidence>
<comment type="caution">
    <text evidence="5">The sequence shown here is derived from an EMBL/GenBank/DDBJ whole genome shotgun (WGS) entry which is preliminary data.</text>
</comment>
<evidence type="ECO:0000256" key="3">
    <source>
        <dbReference type="ARBA" id="ARBA00023274"/>
    </source>
</evidence>
<accession>T1AYN8</accession>
<dbReference type="PANTHER" id="PTHR11593">
    <property type="entry name" value="60S RIBOSOMAL PROTEIN L17"/>
    <property type="match status" value="1"/>
</dbReference>
<reference evidence="5" key="1">
    <citation type="submission" date="2013-08" db="EMBL/GenBank/DDBJ databases">
        <authorList>
            <person name="Mendez C."/>
            <person name="Richter M."/>
            <person name="Ferrer M."/>
            <person name="Sanchez J."/>
        </authorList>
    </citation>
    <scope>NUCLEOTIDE SEQUENCE</scope>
</reference>
<dbReference type="InterPro" id="IPR005721">
    <property type="entry name" value="Ribosomal_uL22_euk/arc"/>
</dbReference>
<dbReference type="SUPFAM" id="SSF54843">
    <property type="entry name" value="Ribosomal protein L22"/>
    <property type="match status" value="1"/>
</dbReference>
<dbReference type="PANTHER" id="PTHR11593:SF10">
    <property type="entry name" value="60S RIBOSOMAL PROTEIN L17"/>
    <property type="match status" value="1"/>
</dbReference>
<protein>
    <submittedName>
        <fullName evidence="5">Ribosomal protein L22</fullName>
    </submittedName>
</protein>
<evidence type="ECO:0000313" key="5">
    <source>
        <dbReference type="EMBL" id="EQD47205.1"/>
    </source>
</evidence>
<dbReference type="InterPro" id="IPR036394">
    <property type="entry name" value="Ribosomal_uL22_sf"/>
</dbReference>
<keyword evidence="3" id="KW-0687">Ribonucleoprotein</keyword>
<dbReference type="GO" id="GO:0022625">
    <property type="term" value="C:cytosolic large ribosomal subunit"/>
    <property type="evidence" value="ECO:0007669"/>
    <property type="project" value="TreeGrafter"/>
</dbReference>
<name>T1AYN8_9ZZZZ</name>
<dbReference type="NCBIfam" id="TIGR01038">
    <property type="entry name" value="uL22_arch_euk"/>
    <property type="match status" value="1"/>
</dbReference>
<evidence type="ECO:0000256" key="1">
    <source>
        <dbReference type="ARBA" id="ARBA00009451"/>
    </source>
</evidence>
<sequence>MEYSFNRDRSEIVFAHMKDINASYKDLCNVCDSIRYKSVPEALEILDSVKEGVPILFRRHNKGMGSRHELGGKKGRYPIKCASIVRKALANASANASNKGLEPEVMFVVHATANKTTINRRYPPKGILYHRSGGYGYSSARRSDLEFAKLEIGIANGTEKGLSKKMQKAIGHSKKYLEKMEKQKPKAKAKAASKEKALTPPTGAAKPAKKPVHPEMQKRTEPVKTETNDKDDKTV</sequence>
<organism evidence="5">
    <name type="scientific">mine drainage metagenome</name>
    <dbReference type="NCBI Taxonomy" id="410659"/>
    <lineage>
        <taxon>unclassified sequences</taxon>
        <taxon>metagenomes</taxon>
        <taxon>ecological metagenomes</taxon>
    </lineage>
</organism>
<reference evidence="5" key="2">
    <citation type="journal article" date="2014" name="ISME J.">
        <title>Microbial stratification in low pH oxic and suboxic macroscopic growths along an acid mine drainage.</title>
        <authorList>
            <person name="Mendez-Garcia C."/>
            <person name="Mesa V."/>
            <person name="Sprenger R.R."/>
            <person name="Richter M."/>
            <person name="Diez M.S."/>
            <person name="Solano J."/>
            <person name="Bargiela R."/>
            <person name="Golyshina O.V."/>
            <person name="Manteca A."/>
            <person name="Ramos J.L."/>
            <person name="Gallego J.R."/>
            <person name="Llorente I."/>
            <person name="Martins Dos Santos V.A."/>
            <person name="Jensen O.N."/>
            <person name="Pelaez A.I."/>
            <person name="Sanchez J."/>
            <person name="Ferrer M."/>
        </authorList>
    </citation>
    <scope>NUCLEOTIDE SEQUENCE</scope>
</reference>
<dbReference type="EMBL" id="AUZZ01006145">
    <property type="protein sequence ID" value="EQD47205.1"/>
    <property type="molecule type" value="Genomic_DNA"/>
</dbReference>
<dbReference type="GO" id="GO:0002181">
    <property type="term" value="P:cytoplasmic translation"/>
    <property type="evidence" value="ECO:0007669"/>
    <property type="project" value="TreeGrafter"/>
</dbReference>
<dbReference type="InterPro" id="IPR001063">
    <property type="entry name" value="Ribosomal_uL22"/>
</dbReference>